<protein>
    <submittedName>
        <fullName evidence="1">Uncharacterized protein</fullName>
    </submittedName>
</protein>
<dbReference type="Proteomes" id="UP000646911">
    <property type="component" value="Unassembled WGS sequence"/>
</dbReference>
<keyword evidence="2" id="KW-1185">Reference proteome</keyword>
<accession>A0ABR6Z4G9</accession>
<evidence type="ECO:0000313" key="1">
    <source>
        <dbReference type="EMBL" id="MBC3906211.1"/>
    </source>
</evidence>
<name>A0ABR6Z4G9_9BURK</name>
<dbReference type="RefSeq" id="WP_186951449.1">
    <property type="nucleotide sequence ID" value="NZ_JACOFX010000001.1"/>
</dbReference>
<sequence length="155" mass="15619">MSLKQSIQVANNYPAINASGYEPIVIFGDYITVAGLAANDVIEMAILPCGYVVTGLKLTCDDLDTGAAITLDCGLVSGKAGLVDNARTCGNEAFAASTIGQTGGIQAENKVSLLNAAPSAVEQSIGLKIGVAAAGLVVGAKIRLTVFARPALHGA</sequence>
<organism evidence="1 2">
    <name type="scientific">Undibacterium umbellatum</name>
    <dbReference type="NCBI Taxonomy" id="2762300"/>
    <lineage>
        <taxon>Bacteria</taxon>
        <taxon>Pseudomonadati</taxon>
        <taxon>Pseudomonadota</taxon>
        <taxon>Betaproteobacteria</taxon>
        <taxon>Burkholderiales</taxon>
        <taxon>Oxalobacteraceae</taxon>
        <taxon>Undibacterium</taxon>
    </lineage>
</organism>
<evidence type="ECO:0000313" key="2">
    <source>
        <dbReference type="Proteomes" id="UP000646911"/>
    </source>
</evidence>
<reference evidence="1 2" key="1">
    <citation type="submission" date="2020-08" db="EMBL/GenBank/DDBJ databases">
        <title>Novel species isolated from subtropical streams in China.</title>
        <authorList>
            <person name="Lu H."/>
        </authorList>
    </citation>
    <scope>NUCLEOTIDE SEQUENCE [LARGE SCALE GENOMIC DNA]</scope>
    <source>
        <strain evidence="1 2">NL8W</strain>
    </source>
</reference>
<gene>
    <name evidence="1" type="ORF">H8L47_01385</name>
</gene>
<comment type="caution">
    <text evidence="1">The sequence shown here is derived from an EMBL/GenBank/DDBJ whole genome shotgun (WGS) entry which is preliminary data.</text>
</comment>
<dbReference type="EMBL" id="JACOFX010000001">
    <property type="protein sequence ID" value="MBC3906211.1"/>
    <property type="molecule type" value="Genomic_DNA"/>
</dbReference>
<proteinExistence type="predicted"/>